<dbReference type="Proteomes" id="UP001596108">
    <property type="component" value="Unassembled WGS sequence"/>
</dbReference>
<dbReference type="EMBL" id="JBHSNC010000057">
    <property type="protein sequence ID" value="MFC5532094.1"/>
    <property type="molecule type" value="Genomic_DNA"/>
</dbReference>
<keyword evidence="6 7" id="KW-0472">Membrane</keyword>
<dbReference type="InterPro" id="IPR036259">
    <property type="entry name" value="MFS_trans_sf"/>
</dbReference>
<comment type="caution">
    <text evidence="9">The sequence shown here is derived from an EMBL/GenBank/DDBJ whole genome shotgun (WGS) entry which is preliminary data.</text>
</comment>
<feature type="transmembrane region" description="Helical" evidence="7">
    <location>
        <begin position="386"/>
        <end position="407"/>
    </location>
</feature>
<evidence type="ECO:0000256" key="4">
    <source>
        <dbReference type="ARBA" id="ARBA00022692"/>
    </source>
</evidence>
<accession>A0ABW0R4F2</accession>
<feature type="transmembrane region" description="Helical" evidence="7">
    <location>
        <begin position="357"/>
        <end position="380"/>
    </location>
</feature>
<feature type="transmembrane region" description="Helical" evidence="7">
    <location>
        <begin position="237"/>
        <end position="257"/>
    </location>
</feature>
<evidence type="ECO:0000259" key="8">
    <source>
        <dbReference type="PROSITE" id="PS50850"/>
    </source>
</evidence>
<sequence length="424" mass="45753">MTAYAGRTTRFVHAYFHALTHRNYRTFWLGQCVSLIGTWVQNVSQAWLVLSLTKSPLLLGMLGLAQFLPLTVLSLFAGVIVDKFPKKTILMVTQTIAMTLAFTTAVLVFTGTIRFEHILVMAFLLGVSNTFDMPTRQSMNIELVGRDDLMNAVALNSMTFNLARIVGPSVGTLLIATVGVGWCYVLNGTSFIVVLLTLRQLKLTPFIREVRVGSTVWSEIRDGLSYIRSNAQLAQTVLLVAIVGTLGFNFNVLVPVLTQDVLGAGATTYGALMSCLGVGSLIGALTIGMRSRRGPKLKLTVALSMVIPLGLLLLAIAQTSAVAGVMLLISGFLNIAVATNSNSLLQISAADEYRARVMSVYTLVFAGSTPFGNLFTGWAADKYGVHLAFLFCGLLSLALGLAVVYAFRARSRREPLDGRAASRL</sequence>
<feature type="transmembrane region" description="Helical" evidence="7">
    <location>
        <begin position="269"/>
        <end position="287"/>
    </location>
</feature>
<protein>
    <submittedName>
        <fullName evidence="9">MFS transporter</fullName>
    </submittedName>
</protein>
<dbReference type="PANTHER" id="PTHR23513">
    <property type="entry name" value="INTEGRAL MEMBRANE EFFLUX PROTEIN-RELATED"/>
    <property type="match status" value="1"/>
</dbReference>
<keyword evidence="4 7" id="KW-0812">Transmembrane</keyword>
<keyword evidence="2" id="KW-0813">Transport</keyword>
<name>A0ABW0R4F2_9BACL</name>
<feature type="transmembrane region" description="Helical" evidence="7">
    <location>
        <begin position="88"/>
        <end position="109"/>
    </location>
</feature>
<organism evidence="9 10">
    <name type="scientific">Cohnella yongneupensis</name>
    <dbReference type="NCBI Taxonomy" id="425006"/>
    <lineage>
        <taxon>Bacteria</taxon>
        <taxon>Bacillati</taxon>
        <taxon>Bacillota</taxon>
        <taxon>Bacilli</taxon>
        <taxon>Bacillales</taxon>
        <taxon>Paenibacillaceae</taxon>
        <taxon>Cohnella</taxon>
    </lineage>
</organism>
<keyword evidence="10" id="KW-1185">Reference proteome</keyword>
<feature type="transmembrane region" description="Helical" evidence="7">
    <location>
        <begin position="173"/>
        <end position="198"/>
    </location>
</feature>
<proteinExistence type="predicted"/>
<dbReference type="SUPFAM" id="SSF103473">
    <property type="entry name" value="MFS general substrate transporter"/>
    <property type="match status" value="1"/>
</dbReference>
<feature type="transmembrane region" description="Helical" evidence="7">
    <location>
        <begin position="299"/>
        <end position="317"/>
    </location>
</feature>
<dbReference type="InterPro" id="IPR010290">
    <property type="entry name" value="TM_effector"/>
</dbReference>
<feature type="transmembrane region" description="Helical" evidence="7">
    <location>
        <begin position="57"/>
        <end position="81"/>
    </location>
</feature>
<dbReference type="CDD" id="cd06173">
    <property type="entry name" value="MFS_MefA_like"/>
    <property type="match status" value="1"/>
</dbReference>
<feature type="domain" description="Major facilitator superfamily (MFS) profile" evidence="8">
    <location>
        <begin position="18"/>
        <end position="411"/>
    </location>
</feature>
<evidence type="ECO:0000256" key="6">
    <source>
        <dbReference type="ARBA" id="ARBA00023136"/>
    </source>
</evidence>
<evidence type="ECO:0000313" key="9">
    <source>
        <dbReference type="EMBL" id="MFC5532094.1"/>
    </source>
</evidence>
<evidence type="ECO:0000256" key="2">
    <source>
        <dbReference type="ARBA" id="ARBA00022448"/>
    </source>
</evidence>
<evidence type="ECO:0000313" key="10">
    <source>
        <dbReference type="Proteomes" id="UP001596108"/>
    </source>
</evidence>
<evidence type="ECO:0000256" key="1">
    <source>
        <dbReference type="ARBA" id="ARBA00004651"/>
    </source>
</evidence>
<dbReference type="RefSeq" id="WP_378114064.1">
    <property type="nucleotide sequence ID" value="NZ_JBHSNC010000057.1"/>
</dbReference>
<dbReference type="PROSITE" id="PS50850">
    <property type="entry name" value="MFS"/>
    <property type="match status" value="1"/>
</dbReference>
<evidence type="ECO:0000256" key="3">
    <source>
        <dbReference type="ARBA" id="ARBA00022475"/>
    </source>
</evidence>
<dbReference type="PANTHER" id="PTHR23513:SF11">
    <property type="entry name" value="STAPHYLOFERRIN A TRANSPORTER"/>
    <property type="match status" value="1"/>
</dbReference>
<keyword evidence="3" id="KW-1003">Cell membrane</keyword>
<comment type="subcellular location">
    <subcellularLocation>
        <location evidence="1">Cell membrane</location>
        <topology evidence="1">Multi-pass membrane protein</topology>
    </subcellularLocation>
</comment>
<gene>
    <name evidence="9" type="ORF">ACFPQ4_21970</name>
</gene>
<evidence type="ECO:0000256" key="7">
    <source>
        <dbReference type="SAM" id="Phobius"/>
    </source>
</evidence>
<reference evidence="10" key="1">
    <citation type="journal article" date="2019" name="Int. J. Syst. Evol. Microbiol.">
        <title>The Global Catalogue of Microorganisms (GCM) 10K type strain sequencing project: providing services to taxonomists for standard genome sequencing and annotation.</title>
        <authorList>
            <consortium name="The Broad Institute Genomics Platform"/>
            <consortium name="The Broad Institute Genome Sequencing Center for Infectious Disease"/>
            <person name="Wu L."/>
            <person name="Ma J."/>
        </authorList>
    </citation>
    <scope>NUCLEOTIDE SEQUENCE [LARGE SCALE GENOMIC DNA]</scope>
    <source>
        <strain evidence="10">CGMCC 1.18578</strain>
    </source>
</reference>
<dbReference type="InterPro" id="IPR020846">
    <property type="entry name" value="MFS_dom"/>
</dbReference>
<evidence type="ECO:0000256" key="5">
    <source>
        <dbReference type="ARBA" id="ARBA00022989"/>
    </source>
</evidence>
<dbReference type="Pfam" id="PF05977">
    <property type="entry name" value="MFS_3"/>
    <property type="match status" value="1"/>
</dbReference>
<feature type="transmembrane region" description="Helical" evidence="7">
    <location>
        <begin position="323"/>
        <end position="345"/>
    </location>
</feature>
<dbReference type="Gene3D" id="1.20.1250.20">
    <property type="entry name" value="MFS general substrate transporter like domains"/>
    <property type="match status" value="1"/>
</dbReference>
<keyword evidence="5 7" id="KW-1133">Transmembrane helix</keyword>